<evidence type="ECO:0000313" key="1">
    <source>
        <dbReference type="EMBL" id="XBX73564.1"/>
    </source>
</evidence>
<dbReference type="EMBL" id="CP158367">
    <property type="protein sequence ID" value="XBX73564.1"/>
    <property type="molecule type" value="Genomic_DNA"/>
</dbReference>
<accession>A0AAU7VHP3</accession>
<organism evidence="1">
    <name type="scientific">Proteinivorax tanatarense</name>
    <dbReference type="NCBI Taxonomy" id="1260629"/>
    <lineage>
        <taxon>Bacteria</taxon>
        <taxon>Bacillati</taxon>
        <taxon>Bacillota</taxon>
        <taxon>Clostridia</taxon>
        <taxon>Eubacteriales</taxon>
        <taxon>Proteinivoracaceae</taxon>
        <taxon>Proteinivorax</taxon>
    </lineage>
</organism>
<name>A0AAU7VHP3_9FIRM</name>
<reference evidence="1" key="2">
    <citation type="submission" date="2024-06" db="EMBL/GenBank/DDBJ databases">
        <authorList>
            <person name="Petrova K.O."/>
            <person name="Toshchakov S.V."/>
            <person name="Boltjanskaja Y.V."/>
            <person name="Kevbrin V."/>
        </authorList>
    </citation>
    <scope>NUCLEOTIDE SEQUENCE</scope>
    <source>
        <strain evidence="1">Z-910T</strain>
    </source>
</reference>
<protein>
    <submittedName>
        <fullName evidence="1">Uncharacterized protein</fullName>
    </submittedName>
</protein>
<dbReference type="RefSeq" id="WP_350342325.1">
    <property type="nucleotide sequence ID" value="NZ_CP158367.1"/>
</dbReference>
<proteinExistence type="predicted"/>
<sequence length="101" mass="11780">MSQDKTHIIIGASEIDDCISLPEDSFLLYKEDGIILYVTIDKKIPPYCQSMEKIVEIRICTILYQLKVVINICRCQQLIMLMQMTLNLTIQFKEHGEQKKE</sequence>
<gene>
    <name evidence="1" type="ORF">PRVXT_001552</name>
</gene>
<reference evidence="1" key="1">
    <citation type="journal article" date="2013" name="Extremophiles">
        <title>Proteinivorax tanatarense gen. nov., sp. nov., an anaerobic, haloalkaliphilic, proteolytic bacterium isolated from a decaying algal bloom, and proposal of Proteinivoraceae fam. nov.</title>
        <authorList>
            <person name="Kevbrin V."/>
            <person name="Boltyanskaya Y."/>
            <person name="Zhilina T."/>
            <person name="Kolganova T."/>
            <person name="Lavrentjeva E."/>
            <person name="Kuznetsov B."/>
        </authorList>
    </citation>
    <scope>NUCLEOTIDE SEQUENCE</scope>
    <source>
        <strain evidence="1">Z-910T</strain>
    </source>
</reference>
<dbReference type="AlphaFoldDB" id="A0AAU7VHP3"/>